<evidence type="ECO:0000313" key="7">
    <source>
        <dbReference type="EMBL" id="KAG2113903.1"/>
    </source>
</evidence>
<proteinExistence type="inferred from homology"/>
<dbReference type="Proteomes" id="UP000823399">
    <property type="component" value="Unassembled WGS sequence"/>
</dbReference>
<dbReference type="Pfam" id="PF11571">
    <property type="entry name" value="Med27"/>
    <property type="match status" value="1"/>
</dbReference>
<feature type="compositionally biased region" description="Basic and acidic residues" evidence="6">
    <location>
        <begin position="119"/>
        <end position="129"/>
    </location>
</feature>
<evidence type="ECO:0000256" key="3">
    <source>
        <dbReference type="ARBA" id="ARBA00023015"/>
    </source>
</evidence>
<name>A0A9P7FEI6_9AGAM</name>
<evidence type="ECO:0000256" key="4">
    <source>
        <dbReference type="ARBA" id="ARBA00023163"/>
    </source>
</evidence>
<feature type="region of interest" description="Disordered" evidence="6">
    <location>
        <begin position="119"/>
        <end position="162"/>
    </location>
</feature>
<comment type="caution">
    <text evidence="7">The sequence shown here is derived from an EMBL/GenBank/DDBJ whole genome shotgun (WGS) entry which is preliminary data.</text>
</comment>
<dbReference type="EMBL" id="JABBWM010000011">
    <property type="protein sequence ID" value="KAG2113903.1"/>
    <property type="molecule type" value="Genomic_DNA"/>
</dbReference>
<keyword evidence="8" id="KW-1185">Reference proteome</keyword>
<accession>A0A9P7FEI6</accession>
<evidence type="ECO:0000256" key="1">
    <source>
        <dbReference type="ARBA" id="ARBA00004123"/>
    </source>
</evidence>
<keyword evidence="4" id="KW-0804">Transcription</keyword>
<keyword evidence="3" id="KW-0805">Transcription regulation</keyword>
<protein>
    <submittedName>
        <fullName evidence="7">Uncharacterized protein</fullName>
    </submittedName>
</protein>
<gene>
    <name evidence="7" type="ORF">F5147DRAFT_680501</name>
</gene>
<evidence type="ECO:0000313" key="8">
    <source>
        <dbReference type="Proteomes" id="UP000823399"/>
    </source>
</evidence>
<evidence type="ECO:0000256" key="6">
    <source>
        <dbReference type="SAM" id="MobiDB-lite"/>
    </source>
</evidence>
<evidence type="ECO:0000256" key="2">
    <source>
        <dbReference type="ARBA" id="ARBA00008048"/>
    </source>
</evidence>
<dbReference type="InterPro" id="IPR021627">
    <property type="entry name" value="Mediator_Med27"/>
</dbReference>
<dbReference type="GeneID" id="64698570"/>
<dbReference type="GO" id="GO:0016592">
    <property type="term" value="C:mediator complex"/>
    <property type="evidence" value="ECO:0007669"/>
    <property type="project" value="InterPro"/>
</dbReference>
<evidence type="ECO:0000256" key="5">
    <source>
        <dbReference type="ARBA" id="ARBA00023242"/>
    </source>
</evidence>
<reference evidence="7" key="1">
    <citation type="journal article" date="2020" name="New Phytol.">
        <title>Comparative genomics reveals dynamic genome evolution in host specialist ectomycorrhizal fungi.</title>
        <authorList>
            <person name="Lofgren L.A."/>
            <person name="Nguyen N.H."/>
            <person name="Vilgalys R."/>
            <person name="Ruytinx J."/>
            <person name="Liao H.L."/>
            <person name="Branco S."/>
            <person name="Kuo A."/>
            <person name="LaButti K."/>
            <person name="Lipzen A."/>
            <person name="Andreopoulos W."/>
            <person name="Pangilinan J."/>
            <person name="Riley R."/>
            <person name="Hundley H."/>
            <person name="Na H."/>
            <person name="Barry K."/>
            <person name="Grigoriev I.V."/>
            <person name="Stajich J.E."/>
            <person name="Kennedy P.G."/>
        </authorList>
    </citation>
    <scope>NUCLEOTIDE SEQUENCE</scope>
    <source>
        <strain evidence="7">FC423</strain>
    </source>
</reference>
<keyword evidence="5" id="KW-0539">Nucleus</keyword>
<comment type="subcellular location">
    <subcellularLocation>
        <location evidence="1">Nucleus</location>
    </subcellularLocation>
</comment>
<dbReference type="OrthoDB" id="10261040at2759"/>
<comment type="similarity">
    <text evidence="2">Belongs to the Mediator complex subunit 27 family.</text>
</comment>
<dbReference type="AlphaFoldDB" id="A0A9P7FEI6"/>
<sequence length="398" mass="44317">MSGDLESELEVGVDATPTATKVAQTASNLPVGPSTHDRIQTLTDFHIRLQSVRHIPSFLLRHPSGSSLSHEPEFASSFDPADHDFAAPFHTTPTQDFRALKSIADTLRSEKIQEALKVARESEDADKSDLGLFQRESRKRKRALSPVGSPQPYIPPPPRTSSLFPPIDDELPCLRAEGLVEYIREFNRGDIKLHPSPGTSEAFQPKCKLCLWSRTRSPPLDRSMNHSTPRLKLTSPAILRFTIEDVLTAYVSLVFTYLEDPLLVESVTVFGPREMKLPHMQSDYLAFQVLSQHIAKMVQSHPQVPLQTLIHLLVSYQGLFVDRCTSCERVLSAEGHVPPAGRLWIPRGAQQPIDLDANKGDEPDHGVIINPDATPARSQTADYSDGHWESRHVTCMHG</sequence>
<organism evidence="7 8">
    <name type="scientific">Suillus discolor</name>
    <dbReference type="NCBI Taxonomy" id="1912936"/>
    <lineage>
        <taxon>Eukaryota</taxon>
        <taxon>Fungi</taxon>
        <taxon>Dikarya</taxon>
        <taxon>Basidiomycota</taxon>
        <taxon>Agaricomycotina</taxon>
        <taxon>Agaricomycetes</taxon>
        <taxon>Agaricomycetidae</taxon>
        <taxon>Boletales</taxon>
        <taxon>Suillineae</taxon>
        <taxon>Suillaceae</taxon>
        <taxon>Suillus</taxon>
    </lineage>
</organism>
<dbReference type="RefSeq" id="XP_041296197.1">
    <property type="nucleotide sequence ID" value="XM_041436311.1"/>
</dbReference>